<evidence type="ECO:0000313" key="2">
    <source>
        <dbReference type="EMBL" id="OBZ69594.1"/>
    </source>
</evidence>
<dbReference type="EMBL" id="LUGG01000015">
    <property type="protein sequence ID" value="OBZ69594.1"/>
    <property type="molecule type" value="Genomic_DNA"/>
</dbReference>
<sequence length="69" mass="6977">MFAARGVSHTAPRTLSRLGGVGAHEAGGRDEEHQDGGLDTLRSGVSVSAGSPIASLHGEYHLVAGPLAM</sequence>
<dbReference type="AlphaFoldDB" id="A0A1C7M3E6"/>
<organism evidence="2 3">
    <name type="scientific">Grifola frondosa</name>
    <name type="common">Maitake</name>
    <name type="synonym">Polyporus frondosus</name>
    <dbReference type="NCBI Taxonomy" id="5627"/>
    <lineage>
        <taxon>Eukaryota</taxon>
        <taxon>Fungi</taxon>
        <taxon>Dikarya</taxon>
        <taxon>Basidiomycota</taxon>
        <taxon>Agaricomycotina</taxon>
        <taxon>Agaricomycetes</taxon>
        <taxon>Polyporales</taxon>
        <taxon>Grifolaceae</taxon>
        <taxon>Grifola</taxon>
    </lineage>
</organism>
<accession>A0A1C7M3E6</accession>
<evidence type="ECO:0000313" key="3">
    <source>
        <dbReference type="Proteomes" id="UP000092993"/>
    </source>
</evidence>
<evidence type="ECO:0000256" key="1">
    <source>
        <dbReference type="SAM" id="MobiDB-lite"/>
    </source>
</evidence>
<protein>
    <submittedName>
        <fullName evidence="2">Uncharacterized protein</fullName>
    </submittedName>
</protein>
<keyword evidence="3" id="KW-1185">Reference proteome</keyword>
<feature type="compositionally biased region" description="Basic and acidic residues" evidence="1">
    <location>
        <begin position="26"/>
        <end position="36"/>
    </location>
</feature>
<proteinExistence type="predicted"/>
<feature type="region of interest" description="Disordered" evidence="1">
    <location>
        <begin position="1"/>
        <end position="43"/>
    </location>
</feature>
<gene>
    <name evidence="2" type="ORF">A0H81_10241</name>
</gene>
<dbReference type="Proteomes" id="UP000092993">
    <property type="component" value="Unassembled WGS sequence"/>
</dbReference>
<comment type="caution">
    <text evidence="2">The sequence shown here is derived from an EMBL/GenBank/DDBJ whole genome shotgun (WGS) entry which is preliminary data.</text>
</comment>
<reference evidence="2 3" key="1">
    <citation type="submission" date="2016-03" db="EMBL/GenBank/DDBJ databases">
        <title>Whole genome sequencing of Grifola frondosa 9006-11.</title>
        <authorList>
            <person name="Min B."/>
            <person name="Park H."/>
            <person name="Kim J.-G."/>
            <person name="Cho H."/>
            <person name="Oh Y.-L."/>
            <person name="Kong W.-S."/>
            <person name="Choi I.-G."/>
        </authorList>
    </citation>
    <scope>NUCLEOTIDE SEQUENCE [LARGE SCALE GENOMIC DNA]</scope>
    <source>
        <strain evidence="2 3">9006-11</strain>
    </source>
</reference>
<name>A0A1C7M3E6_GRIFR</name>